<evidence type="ECO:0000256" key="2">
    <source>
        <dbReference type="ARBA" id="ARBA00010052"/>
    </source>
</evidence>
<accession>A0ABY5V3Q0</accession>
<evidence type="ECO:0000259" key="9">
    <source>
        <dbReference type="SMART" id="SM00477"/>
    </source>
</evidence>
<comment type="similarity">
    <text evidence="2 8">Belongs to the DNA/RNA non-specific endonuclease family.</text>
</comment>
<evidence type="ECO:0000256" key="3">
    <source>
        <dbReference type="ARBA" id="ARBA00022722"/>
    </source>
</evidence>
<evidence type="ECO:0000313" key="12">
    <source>
        <dbReference type="Proteomes" id="UP001059295"/>
    </source>
</evidence>
<evidence type="ECO:0000256" key="4">
    <source>
        <dbReference type="ARBA" id="ARBA00022723"/>
    </source>
</evidence>
<evidence type="ECO:0000256" key="6">
    <source>
        <dbReference type="ARBA" id="ARBA00022801"/>
    </source>
</evidence>
<dbReference type="InterPro" id="IPR040255">
    <property type="entry name" value="Non-specific_endonuclease"/>
</dbReference>
<gene>
    <name evidence="11" type="ORF">NQ491_04640</name>
</gene>
<dbReference type="Gene3D" id="3.40.570.10">
    <property type="entry name" value="Extracellular Endonuclease, subunit A"/>
    <property type="match status" value="1"/>
</dbReference>
<dbReference type="SMART" id="SM00892">
    <property type="entry name" value="Endonuclease_NS"/>
    <property type="match status" value="1"/>
</dbReference>
<dbReference type="InterPro" id="IPR020821">
    <property type="entry name" value="ENPP1-3/EXOG-like_nuc-like"/>
</dbReference>
<evidence type="ECO:0000256" key="1">
    <source>
        <dbReference type="ARBA" id="ARBA00001946"/>
    </source>
</evidence>
<keyword evidence="7" id="KW-0460">Magnesium</keyword>
<dbReference type="InterPro" id="IPR018524">
    <property type="entry name" value="DNA/RNA_endonuclease_AS"/>
</dbReference>
<keyword evidence="12" id="KW-1185">Reference proteome</keyword>
<feature type="domain" description="ENPP1-3/EXOG-like endonuclease/phosphodiesterase" evidence="9">
    <location>
        <begin position="91"/>
        <end position="287"/>
    </location>
</feature>
<proteinExistence type="inferred from homology"/>
<dbReference type="PANTHER" id="PTHR13966:SF5">
    <property type="entry name" value="ENDONUCLEASE G, MITOCHONDRIAL"/>
    <property type="match status" value="1"/>
</dbReference>
<protein>
    <recommendedName>
        <fullName evidence="8">Endonuclease</fullName>
        <ecNumber evidence="8">3.1.30.-</ecNumber>
    </recommendedName>
</protein>
<sequence length="302" mass="34083">MRKPPPIRLSKKVHRKLIFSLLLLLAAAVVVFRCMVSRTGGAVSVVPVLPPAEKADGMPSVPGRMPDPQRPCAGLELPACSRGEFLIRNEAGRYTLLYDTAYRQAAWVAYLLTREDVRRRGAKRRNAFCSDPEVVARGWPTAVDRDYAGSGFDRGHLLPSADRDDSRAENDATFYLSNVSPQYPKLNRNQWRLLEEQVRRWADRYDSIYVVTGGELEPGLRRIRGGTGIPRHYFKALLARAEKGWRAIAFRLPNVASPEGSWTDYSLSVDRLEELTGIDFFPALPDSIERHVESRVDAGFWK</sequence>
<dbReference type="SUPFAM" id="SSF54060">
    <property type="entry name" value="His-Me finger endonucleases"/>
    <property type="match status" value="1"/>
</dbReference>
<feature type="domain" description="DNA/RNA non-specific endonuclease/pyrophosphatase/phosphodiesterase" evidence="10">
    <location>
        <begin position="90"/>
        <end position="287"/>
    </location>
</feature>
<evidence type="ECO:0000256" key="8">
    <source>
        <dbReference type="RuleBase" id="RU366055"/>
    </source>
</evidence>
<keyword evidence="3 8" id="KW-0540">Nuclease</keyword>
<dbReference type="InterPro" id="IPR044929">
    <property type="entry name" value="DNA/RNA_non-sp_Endonuclease_sf"/>
</dbReference>
<evidence type="ECO:0000256" key="5">
    <source>
        <dbReference type="ARBA" id="ARBA00022759"/>
    </source>
</evidence>
<dbReference type="PROSITE" id="PS01070">
    <property type="entry name" value="NUCLEASE_NON_SPEC"/>
    <property type="match status" value="1"/>
</dbReference>
<dbReference type="GeneID" id="82890996"/>
<dbReference type="InterPro" id="IPR001604">
    <property type="entry name" value="Endo_G_ENPP1-like_dom"/>
</dbReference>
<dbReference type="Pfam" id="PF01223">
    <property type="entry name" value="Endonuclease_NS"/>
    <property type="match status" value="1"/>
</dbReference>
<evidence type="ECO:0000256" key="7">
    <source>
        <dbReference type="ARBA" id="ARBA00022842"/>
    </source>
</evidence>
<name>A0ABY5V3Q0_9BACT</name>
<keyword evidence="5 8" id="KW-0255">Endonuclease</keyword>
<dbReference type="SMART" id="SM00477">
    <property type="entry name" value="NUC"/>
    <property type="match status" value="1"/>
</dbReference>
<dbReference type="Proteomes" id="UP001059295">
    <property type="component" value="Chromosome"/>
</dbReference>
<dbReference type="GO" id="GO:0004519">
    <property type="term" value="F:endonuclease activity"/>
    <property type="evidence" value="ECO:0007669"/>
    <property type="project" value="UniProtKB-KW"/>
</dbReference>
<keyword evidence="6 8" id="KW-0378">Hydrolase</keyword>
<dbReference type="PANTHER" id="PTHR13966">
    <property type="entry name" value="ENDONUCLEASE RELATED"/>
    <property type="match status" value="1"/>
</dbReference>
<dbReference type="InterPro" id="IPR044925">
    <property type="entry name" value="His-Me_finger_sf"/>
</dbReference>
<comment type="cofactor">
    <cofactor evidence="1 8">
        <name>Mg(2+)</name>
        <dbReference type="ChEBI" id="CHEBI:18420"/>
    </cofactor>
</comment>
<dbReference type="CDD" id="cd00091">
    <property type="entry name" value="NUC"/>
    <property type="match status" value="1"/>
</dbReference>
<dbReference type="EC" id="3.1.30.-" evidence="8"/>
<evidence type="ECO:0000313" key="11">
    <source>
        <dbReference type="EMBL" id="UWN58066.1"/>
    </source>
</evidence>
<reference evidence="11" key="1">
    <citation type="journal article" date="2022" name="Cell">
        <title>Design, construction, and in vivo augmentation of a complex gut microbiome.</title>
        <authorList>
            <person name="Cheng A.G."/>
            <person name="Ho P.Y."/>
            <person name="Aranda-Diaz A."/>
            <person name="Jain S."/>
            <person name="Yu F.B."/>
            <person name="Meng X."/>
            <person name="Wang M."/>
            <person name="Iakiviak M."/>
            <person name="Nagashima K."/>
            <person name="Zhao A."/>
            <person name="Murugkar P."/>
            <person name="Patil A."/>
            <person name="Atabakhsh K."/>
            <person name="Weakley A."/>
            <person name="Yan J."/>
            <person name="Brumbaugh A.R."/>
            <person name="Higginbottom S."/>
            <person name="Dimas A."/>
            <person name="Shiver A.L."/>
            <person name="Deutschbauer A."/>
            <person name="Neff N."/>
            <person name="Sonnenburg J.L."/>
            <person name="Huang K.C."/>
            <person name="Fischbach M.A."/>
        </authorList>
    </citation>
    <scope>NUCLEOTIDE SEQUENCE</scope>
    <source>
        <strain evidence="11">AP11</strain>
    </source>
</reference>
<organism evidence="11 12">
    <name type="scientific">Alistipes ihumii AP11</name>
    <dbReference type="NCBI Taxonomy" id="1211813"/>
    <lineage>
        <taxon>Bacteria</taxon>
        <taxon>Pseudomonadati</taxon>
        <taxon>Bacteroidota</taxon>
        <taxon>Bacteroidia</taxon>
        <taxon>Bacteroidales</taxon>
        <taxon>Rikenellaceae</taxon>
        <taxon>Alistipes</taxon>
    </lineage>
</organism>
<dbReference type="EMBL" id="CP102294">
    <property type="protein sequence ID" value="UWN58066.1"/>
    <property type="molecule type" value="Genomic_DNA"/>
</dbReference>
<dbReference type="RefSeq" id="WP_019246423.1">
    <property type="nucleotide sequence ID" value="NZ_CAPH01000017.1"/>
</dbReference>
<evidence type="ECO:0000259" key="10">
    <source>
        <dbReference type="SMART" id="SM00892"/>
    </source>
</evidence>
<keyword evidence="4 8" id="KW-0479">Metal-binding</keyword>